<dbReference type="GeneID" id="87954240"/>
<keyword evidence="1" id="KW-0175">Coiled coil</keyword>
<evidence type="ECO:0000313" key="3">
    <source>
        <dbReference type="EMBL" id="WRT65166.1"/>
    </source>
</evidence>
<feature type="region of interest" description="Disordered" evidence="2">
    <location>
        <begin position="140"/>
        <end position="177"/>
    </location>
</feature>
<reference evidence="3 4" key="1">
    <citation type="submission" date="2024-01" db="EMBL/GenBank/DDBJ databases">
        <title>Comparative genomics of Cryptococcus and Kwoniella reveals pathogenesis evolution and contrasting modes of karyotype evolution via chromosome fusion or intercentromeric recombination.</title>
        <authorList>
            <person name="Coelho M.A."/>
            <person name="David-Palma M."/>
            <person name="Shea T."/>
            <person name="Bowers K."/>
            <person name="McGinley-Smith S."/>
            <person name="Mohammad A.W."/>
            <person name="Gnirke A."/>
            <person name="Yurkov A.M."/>
            <person name="Nowrousian M."/>
            <person name="Sun S."/>
            <person name="Cuomo C.A."/>
            <person name="Heitman J."/>
        </authorList>
    </citation>
    <scope>NUCLEOTIDE SEQUENCE [LARGE SCALE GENOMIC DNA]</scope>
    <source>
        <strain evidence="3">CBS 11374</strain>
    </source>
</reference>
<name>A0ABZ1CWU4_9TREE</name>
<evidence type="ECO:0000256" key="1">
    <source>
        <dbReference type="SAM" id="Coils"/>
    </source>
</evidence>
<protein>
    <submittedName>
        <fullName evidence="3">Uncharacterized protein</fullName>
    </submittedName>
</protein>
<keyword evidence="4" id="KW-1185">Reference proteome</keyword>
<gene>
    <name evidence="3" type="ORF">IL334_002109</name>
</gene>
<dbReference type="EMBL" id="CP141882">
    <property type="protein sequence ID" value="WRT65166.1"/>
    <property type="molecule type" value="Genomic_DNA"/>
</dbReference>
<accession>A0ABZ1CWU4</accession>
<proteinExistence type="predicted"/>
<feature type="compositionally biased region" description="Basic and acidic residues" evidence="2">
    <location>
        <begin position="140"/>
        <end position="154"/>
    </location>
</feature>
<evidence type="ECO:0000256" key="2">
    <source>
        <dbReference type="SAM" id="MobiDB-lite"/>
    </source>
</evidence>
<feature type="compositionally biased region" description="Basic and acidic residues" evidence="2">
    <location>
        <begin position="163"/>
        <end position="174"/>
    </location>
</feature>
<feature type="coiled-coil region" evidence="1">
    <location>
        <begin position="202"/>
        <end position="229"/>
    </location>
</feature>
<dbReference type="Proteomes" id="UP001329825">
    <property type="component" value="Chromosome 2"/>
</dbReference>
<evidence type="ECO:0000313" key="4">
    <source>
        <dbReference type="Proteomes" id="UP001329825"/>
    </source>
</evidence>
<feature type="region of interest" description="Disordered" evidence="2">
    <location>
        <begin position="1"/>
        <end position="85"/>
    </location>
</feature>
<sequence>MARKSTFRTLVLRGRGVKRPLSPISEEPDSEAYDHPPPTKVPKYHTPPTLVLRGKGIKKPRSEVGNIKPSHIAPPCESAQESTHDPFHHLSPTIQDELITAERQLEECINRNKRDQEIAQKEEEKKKANIGLIKERLRNVESQERRTKESRSDNQDIGSDRPIQNRESSEAQDQRKRRMIANQDTDHIVWCHNELDVRRSEITRLTGEVKRIEENYKRLEHLLHTQREIKEQLRVSNKTMEHIVEVLLESLKGHQEGAVRVSRRQYR</sequence>
<dbReference type="RefSeq" id="XP_062789906.1">
    <property type="nucleotide sequence ID" value="XM_062933855.1"/>
</dbReference>
<organism evidence="3 4">
    <name type="scientific">Kwoniella shivajii</name>
    <dbReference type="NCBI Taxonomy" id="564305"/>
    <lineage>
        <taxon>Eukaryota</taxon>
        <taxon>Fungi</taxon>
        <taxon>Dikarya</taxon>
        <taxon>Basidiomycota</taxon>
        <taxon>Agaricomycotina</taxon>
        <taxon>Tremellomycetes</taxon>
        <taxon>Tremellales</taxon>
        <taxon>Cryptococcaceae</taxon>
        <taxon>Kwoniella</taxon>
    </lineage>
</organism>